<name>A0A1I5YWP6_9BACT</name>
<dbReference type="SUPFAM" id="SSF49464">
    <property type="entry name" value="Carboxypeptidase regulatory domain-like"/>
    <property type="match status" value="1"/>
</dbReference>
<sequence length="245" mass="28367">MDLKIKRIFFVIVLCFLTSTVKLFAQGEDKTVQFSGRVVTDRNSEFLPNAYVFNPHSGRGTLSDNFGFFKLLVYPGDSIVFSYVGFRKRYYIIPRETEQVHSATIFMQEDTKVLAEVKVYPYSTEEDFKKAFMDMKLADERQRKALAENLEQSKLNVLALQAGMGTSANFRNFSQQMVFANANRNGFQSPLLALTNPFAWMNFIKSIKNGDLKRDDWKKAYELPPLENISRDKFLREQKREINGQ</sequence>
<evidence type="ECO:0000313" key="2">
    <source>
        <dbReference type="Proteomes" id="UP000199306"/>
    </source>
</evidence>
<evidence type="ECO:0000313" key="1">
    <source>
        <dbReference type="EMBL" id="SFQ48701.1"/>
    </source>
</evidence>
<organism evidence="1 2">
    <name type="scientific">Pseudarcicella hirudinis</name>
    <dbReference type="NCBI Taxonomy" id="1079859"/>
    <lineage>
        <taxon>Bacteria</taxon>
        <taxon>Pseudomonadati</taxon>
        <taxon>Bacteroidota</taxon>
        <taxon>Cytophagia</taxon>
        <taxon>Cytophagales</taxon>
        <taxon>Flectobacillaceae</taxon>
        <taxon>Pseudarcicella</taxon>
    </lineage>
</organism>
<proteinExistence type="predicted"/>
<dbReference type="AlphaFoldDB" id="A0A1I5YWP6"/>
<dbReference type="STRING" id="1079859.SAMN04515674_12239"/>
<keyword evidence="2" id="KW-1185">Reference proteome</keyword>
<dbReference type="EMBL" id="FOXH01000022">
    <property type="protein sequence ID" value="SFQ48701.1"/>
    <property type="molecule type" value="Genomic_DNA"/>
</dbReference>
<gene>
    <name evidence="1" type="ORF">SAMN04515674_12239</name>
</gene>
<dbReference type="OrthoDB" id="1115630at2"/>
<reference evidence="1 2" key="1">
    <citation type="submission" date="2016-10" db="EMBL/GenBank/DDBJ databases">
        <authorList>
            <person name="de Groot N.N."/>
        </authorList>
    </citation>
    <scope>NUCLEOTIDE SEQUENCE [LARGE SCALE GENOMIC DNA]</scope>
    <source>
        <strain evidence="2">E92,LMG 26720,CCM 7988</strain>
    </source>
</reference>
<protein>
    <submittedName>
        <fullName evidence="1">CarboxypepD_reg-like domain-containing protein</fullName>
    </submittedName>
</protein>
<dbReference type="Proteomes" id="UP000199306">
    <property type="component" value="Unassembled WGS sequence"/>
</dbReference>
<dbReference type="Pfam" id="PF13715">
    <property type="entry name" value="CarbopepD_reg_2"/>
    <property type="match status" value="1"/>
</dbReference>
<dbReference type="InterPro" id="IPR008969">
    <property type="entry name" value="CarboxyPept-like_regulatory"/>
</dbReference>
<accession>A0A1I5YWP6</accession>